<dbReference type="GO" id="GO:0017148">
    <property type="term" value="P:negative regulation of translation"/>
    <property type="evidence" value="ECO:0007669"/>
    <property type="project" value="UniProtKB-UniRule"/>
</dbReference>
<sequence>MTDSLEIVKIAVKALDEKKAVDIKVLDISDISIIADYFIITNADNIRQVNALTDIVEEQLSKNKIPIKQIEGLNSDWVLIDCHDVIINVFLPETREFYGLEHIWQDGKDIDIESLLETSN</sequence>
<keyword evidence="2" id="KW-0810">Translation regulation</keyword>
<accession>A0A1I0V6C6</accession>
<dbReference type="PANTHER" id="PTHR21043">
    <property type="entry name" value="IOJAP SUPERFAMILY ORTHOLOG"/>
    <property type="match status" value="1"/>
</dbReference>
<evidence type="ECO:0000256" key="2">
    <source>
        <dbReference type="HAMAP-Rule" id="MF_01477"/>
    </source>
</evidence>
<dbReference type="STRING" id="1120918.SAMN05216249_101188"/>
<evidence type="ECO:0000313" key="4">
    <source>
        <dbReference type="Proteomes" id="UP000198838"/>
    </source>
</evidence>
<dbReference type="EMBL" id="FOJY01000001">
    <property type="protein sequence ID" value="SFA71891.1"/>
    <property type="molecule type" value="Genomic_DNA"/>
</dbReference>
<comment type="subunit">
    <text evidence="2">Interacts with ribosomal protein uL14 (rplN).</text>
</comment>
<keyword evidence="2" id="KW-0678">Repressor</keyword>
<dbReference type="AlphaFoldDB" id="A0A1I0V6C6"/>
<dbReference type="GO" id="GO:0005737">
    <property type="term" value="C:cytoplasm"/>
    <property type="evidence" value="ECO:0007669"/>
    <property type="project" value="UniProtKB-SubCell"/>
</dbReference>
<dbReference type="GO" id="GO:0042256">
    <property type="term" value="P:cytosolic ribosome assembly"/>
    <property type="evidence" value="ECO:0007669"/>
    <property type="project" value="UniProtKB-UniRule"/>
</dbReference>
<dbReference type="OrthoDB" id="9793681at2"/>
<name>A0A1I0V6C6_9FIRM</name>
<comment type="function">
    <text evidence="2">Functions as a ribosomal silencing factor. Interacts with ribosomal protein uL14 (rplN), blocking formation of intersubunit bridge B8. Prevents association of the 30S and 50S ribosomal subunits and the formation of functional ribosomes, thus repressing translation.</text>
</comment>
<keyword evidence="2" id="KW-0963">Cytoplasm</keyword>
<keyword evidence="4" id="KW-1185">Reference proteome</keyword>
<comment type="subcellular location">
    <subcellularLocation>
        <location evidence="2">Cytoplasm</location>
    </subcellularLocation>
</comment>
<dbReference type="GO" id="GO:0043023">
    <property type="term" value="F:ribosomal large subunit binding"/>
    <property type="evidence" value="ECO:0007669"/>
    <property type="project" value="TreeGrafter"/>
</dbReference>
<dbReference type="GO" id="GO:0090071">
    <property type="term" value="P:negative regulation of ribosome biogenesis"/>
    <property type="evidence" value="ECO:0007669"/>
    <property type="project" value="UniProtKB-UniRule"/>
</dbReference>
<dbReference type="NCBIfam" id="TIGR00090">
    <property type="entry name" value="rsfS_iojap_ybeB"/>
    <property type="match status" value="1"/>
</dbReference>
<reference evidence="3 4" key="1">
    <citation type="submission" date="2016-10" db="EMBL/GenBank/DDBJ databases">
        <authorList>
            <person name="de Groot N.N."/>
        </authorList>
    </citation>
    <scope>NUCLEOTIDE SEQUENCE [LARGE SCALE GENOMIC DNA]</scope>
    <source>
        <strain evidence="3 4">DSM 5522</strain>
    </source>
</reference>
<dbReference type="InterPro" id="IPR043519">
    <property type="entry name" value="NT_sf"/>
</dbReference>
<dbReference type="Pfam" id="PF02410">
    <property type="entry name" value="RsfS"/>
    <property type="match status" value="1"/>
</dbReference>
<dbReference type="HAMAP" id="MF_01477">
    <property type="entry name" value="Iojap_RsfS"/>
    <property type="match status" value="1"/>
</dbReference>
<dbReference type="RefSeq" id="WP_092869898.1">
    <property type="nucleotide sequence ID" value="NZ_FOJY01000001.1"/>
</dbReference>
<dbReference type="Proteomes" id="UP000198838">
    <property type="component" value="Unassembled WGS sequence"/>
</dbReference>
<dbReference type="SUPFAM" id="SSF81301">
    <property type="entry name" value="Nucleotidyltransferase"/>
    <property type="match status" value="1"/>
</dbReference>
<proteinExistence type="inferred from homology"/>
<evidence type="ECO:0000313" key="3">
    <source>
        <dbReference type="EMBL" id="SFA71891.1"/>
    </source>
</evidence>
<gene>
    <name evidence="2" type="primary">rsfS</name>
    <name evidence="3" type="ORF">SAMN05216249_101188</name>
</gene>
<comment type="similarity">
    <text evidence="1 2">Belongs to the Iojap/RsfS family.</text>
</comment>
<dbReference type="Gene3D" id="3.30.460.10">
    <property type="entry name" value="Beta Polymerase, domain 2"/>
    <property type="match status" value="1"/>
</dbReference>
<dbReference type="PANTHER" id="PTHR21043:SF0">
    <property type="entry name" value="MITOCHONDRIAL ASSEMBLY OF RIBOSOMAL LARGE SUBUNIT PROTEIN 1"/>
    <property type="match status" value="1"/>
</dbReference>
<organism evidence="3 4">
    <name type="scientific">Acetitomaculum ruminis DSM 5522</name>
    <dbReference type="NCBI Taxonomy" id="1120918"/>
    <lineage>
        <taxon>Bacteria</taxon>
        <taxon>Bacillati</taxon>
        <taxon>Bacillota</taxon>
        <taxon>Clostridia</taxon>
        <taxon>Lachnospirales</taxon>
        <taxon>Lachnospiraceae</taxon>
        <taxon>Acetitomaculum</taxon>
    </lineage>
</organism>
<dbReference type="InterPro" id="IPR004394">
    <property type="entry name" value="Iojap/RsfS/C7orf30"/>
</dbReference>
<evidence type="ECO:0000256" key="1">
    <source>
        <dbReference type="ARBA" id="ARBA00010574"/>
    </source>
</evidence>
<protein>
    <recommendedName>
        <fullName evidence="2">Ribosomal silencing factor RsfS</fullName>
    </recommendedName>
</protein>